<keyword evidence="4" id="KW-0006">Acetoin catabolism</keyword>
<evidence type="ECO:0000256" key="5">
    <source>
        <dbReference type="SAM" id="MobiDB-lite"/>
    </source>
</evidence>
<accession>A0ABW8ANL1</accession>
<keyword evidence="8" id="KW-1185">Reference proteome</keyword>
<dbReference type="EMBL" id="JBITLV010000004">
    <property type="protein sequence ID" value="MFI7587964.1"/>
    <property type="molecule type" value="Genomic_DNA"/>
</dbReference>
<dbReference type="SUPFAM" id="SSF52768">
    <property type="entry name" value="Arginase/deacetylase"/>
    <property type="match status" value="1"/>
</dbReference>
<dbReference type="Proteomes" id="UP001612915">
    <property type="component" value="Unassembled WGS sequence"/>
</dbReference>
<gene>
    <name evidence="7" type="ORF">ACIB24_12905</name>
</gene>
<dbReference type="PRINTS" id="PR01270">
    <property type="entry name" value="HDASUPER"/>
</dbReference>
<evidence type="ECO:0000259" key="6">
    <source>
        <dbReference type="Pfam" id="PF00850"/>
    </source>
</evidence>
<evidence type="ECO:0000256" key="1">
    <source>
        <dbReference type="ARBA" id="ARBA00005101"/>
    </source>
</evidence>
<feature type="domain" description="Histone deacetylase" evidence="6">
    <location>
        <begin position="21"/>
        <end position="316"/>
    </location>
</feature>
<dbReference type="PANTHER" id="PTHR10625:SF10">
    <property type="entry name" value="HISTONE DEACETYLASE HDAC1"/>
    <property type="match status" value="1"/>
</dbReference>
<comment type="caution">
    <text evidence="7">The sequence shown here is derived from an EMBL/GenBank/DDBJ whole genome shotgun (WGS) entry which is preliminary data.</text>
</comment>
<proteinExistence type="inferred from homology"/>
<evidence type="ECO:0000256" key="4">
    <source>
        <dbReference type="ARBA" id="ARBA00022627"/>
    </source>
</evidence>
<protein>
    <recommendedName>
        <fullName evidence="3">Acetoin utilization protein AcuC</fullName>
    </recommendedName>
</protein>
<dbReference type="InterPro" id="IPR023801">
    <property type="entry name" value="His_deacetylse_dom"/>
</dbReference>
<reference evidence="7 8" key="1">
    <citation type="submission" date="2024-10" db="EMBL/GenBank/DDBJ databases">
        <title>The Natural Products Discovery Center: Release of the First 8490 Sequenced Strains for Exploring Actinobacteria Biosynthetic Diversity.</title>
        <authorList>
            <person name="Kalkreuter E."/>
            <person name="Kautsar S.A."/>
            <person name="Yang D."/>
            <person name="Bader C.D."/>
            <person name="Teijaro C.N."/>
            <person name="Fluegel L."/>
            <person name="Davis C.M."/>
            <person name="Simpson J.R."/>
            <person name="Lauterbach L."/>
            <person name="Steele A.D."/>
            <person name="Gui C."/>
            <person name="Meng S."/>
            <person name="Li G."/>
            <person name="Viehrig K."/>
            <person name="Ye F."/>
            <person name="Su P."/>
            <person name="Kiefer A.F."/>
            <person name="Nichols A."/>
            <person name="Cepeda A.J."/>
            <person name="Yan W."/>
            <person name="Fan B."/>
            <person name="Jiang Y."/>
            <person name="Adhikari A."/>
            <person name="Zheng C.-J."/>
            <person name="Schuster L."/>
            <person name="Cowan T.M."/>
            <person name="Smanski M.J."/>
            <person name="Chevrette M.G."/>
            <person name="De Carvalho L.P.S."/>
            <person name="Shen B."/>
        </authorList>
    </citation>
    <scope>NUCLEOTIDE SEQUENCE [LARGE SCALE GENOMIC DNA]</scope>
    <source>
        <strain evidence="7 8">NPDC049639</strain>
    </source>
</reference>
<dbReference type="Pfam" id="PF00850">
    <property type="entry name" value="Hist_deacetyl"/>
    <property type="match status" value="1"/>
</dbReference>
<name>A0ABW8ANL1_9ACTN</name>
<evidence type="ECO:0000313" key="8">
    <source>
        <dbReference type="Proteomes" id="UP001612915"/>
    </source>
</evidence>
<comment type="similarity">
    <text evidence="2">Belongs to the histone deacetylase family.</text>
</comment>
<dbReference type="InterPro" id="IPR037138">
    <property type="entry name" value="His_deacetylse_dom_sf"/>
</dbReference>
<comment type="pathway">
    <text evidence="1">Ketone degradation; acetoin degradation.</text>
</comment>
<feature type="region of interest" description="Disordered" evidence="5">
    <location>
        <begin position="349"/>
        <end position="368"/>
    </location>
</feature>
<organism evidence="7 8">
    <name type="scientific">Spongisporangium articulatum</name>
    <dbReference type="NCBI Taxonomy" id="3362603"/>
    <lineage>
        <taxon>Bacteria</taxon>
        <taxon>Bacillati</taxon>
        <taxon>Actinomycetota</taxon>
        <taxon>Actinomycetes</taxon>
        <taxon>Kineosporiales</taxon>
        <taxon>Kineosporiaceae</taxon>
        <taxon>Spongisporangium</taxon>
    </lineage>
</organism>
<dbReference type="InterPro" id="IPR023696">
    <property type="entry name" value="Ureohydrolase_dom_sf"/>
</dbReference>
<dbReference type="Gene3D" id="3.40.800.20">
    <property type="entry name" value="Histone deacetylase domain"/>
    <property type="match status" value="1"/>
</dbReference>
<evidence type="ECO:0000256" key="2">
    <source>
        <dbReference type="ARBA" id="ARBA00005947"/>
    </source>
</evidence>
<dbReference type="InterPro" id="IPR000286">
    <property type="entry name" value="HDACs"/>
</dbReference>
<evidence type="ECO:0000313" key="7">
    <source>
        <dbReference type="EMBL" id="MFI7587964.1"/>
    </source>
</evidence>
<sequence length="393" mass="42268">MEQLRLVWDEAFTAYDFGPGHPMAPIRLELSAMLSRDLGLLAAPGVALMSAEPAPDALLRQVHDASYLDAVRRASLDPTGADLRFGLGGDDTPAFIGMHEASARIAAASREAALAVWTGQAEHAVNFCGGMHHAMPDRASGFCVYNDIALAIRGLLDAGAERVAYVDTDVHHGDGVQKAFWDDDRVLTISLHESGRVLFPGTGFADELGGPDAEGAAVNVALPPGTADAGWLRAFDAVVPRLLREFRPQFLVTQHGCDTHMLDPLAHLALSIDAQRAAAVALHDLAHELCDGKWLATGGGGYEVVDVVPRTWAHLVGIAAHRPVDPVVEIPESWRDHVGIRCRRPAPYRMTDGGSTEHRPWSTGSDPGDSLDRAVLATRRAVFPLYGLDPWFD</sequence>
<dbReference type="CDD" id="cd09994">
    <property type="entry name" value="HDAC_AcuC_like"/>
    <property type="match status" value="1"/>
</dbReference>
<evidence type="ECO:0000256" key="3">
    <source>
        <dbReference type="ARBA" id="ARBA00020218"/>
    </source>
</evidence>
<dbReference type="InterPro" id="IPR003085">
    <property type="entry name" value="AcuC"/>
</dbReference>
<dbReference type="PANTHER" id="PTHR10625">
    <property type="entry name" value="HISTONE DEACETYLASE HDAC1-RELATED"/>
    <property type="match status" value="1"/>
</dbReference>
<dbReference type="RefSeq" id="WP_398280684.1">
    <property type="nucleotide sequence ID" value="NZ_JBITLV010000004.1"/>
</dbReference>